<dbReference type="RefSeq" id="WP_204393218.1">
    <property type="nucleotide sequence ID" value="NZ_JAFBBW010000001.1"/>
</dbReference>
<evidence type="ECO:0000313" key="2">
    <source>
        <dbReference type="Proteomes" id="UP001595960"/>
    </source>
</evidence>
<name>A0ABV9R692_9MICO</name>
<gene>
    <name evidence="1" type="ORF">ACFPER_11775</name>
</gene>
<dbReference type="EMBL" id="JBHSJC010000001">
    <property type="protein sequence ID" value="MFC4829474.1"/>
    <property type="molecule type" value="Genomic_DNA"/>
</dbReference>
<comment type="caution">
    <text evidence="1">The sequence shown here is derived from an EMBL/GenBank/DDBJ whole genome shotgun (WGS) entry which is preliminary data.</text>
</comment>
<sequence>MSGFENPEVRPARVIVLSPNGLYDEQSIPGLRRGDSVQVITFERVAQTESIVLTRPMGFVDRLARRVSRSGLGRELLRLTALDAGVRFHRAARQDERVARALDEAQLVVAPERDGALAAWHASRAARRRGRATTTVFGYPAARAALERARS</sequence>
<protein>
    <submittedName>
        <fullName evidence="1">Uncharacterized protein</fullName>
    </submittedName>
</protein>
<proteinExistence type="predicted"/>
<dbReference type="Proteomes" id="UP001595960">
    <property type="component" value="Unassembled WGS sequence"/>
</dbReference>
<organism evidence="1 2">
    <name type="scientific">Agromyces aurantiacus</name>
    <dbReference type="NCBI Taxonomy" id="165814"/>
    <lineage>
        <taxon>Bacteria</taxon>
        <taxon>Bacillati</taxon>
        <taxon>Actinomycetota</taxon>
        <taxon>Actinomycetes</taxon>
        <taxon>Micrococcales</taxon>
        <taxon>Microbacteriaceae</taxon>
        <taxon>Agromyces</taxon>
    </lineage>
</organism>
<keyword evidence="2" id="KW-1185">Reference proteome</keyword>
<accession>A0ABV9R692</accession>
<evidence type="ECO:0000313" key="1">
    <source>
        <dbReference type="EMBL" id="MFC4829474.1"/>
    </source>
</evidence>
<reference evidence="2" key="1">
    <citation type="journal article" date="2019" name="Int. J. Syst. Evol. Microbiol.">
        <title>The Global Catalogue of Microorganisms (GCM) 10K type strain sequencing project: providing services to taxonomists for standard genome sequencing and annotation.</title>
        <authorList>
            <consortium name="The Broad Institute Genomics Platform"/>
            <consortium name="The Broad Institute Genome Sequencing Center for Infectious Disease"/>
            <person name="Wu L."/>
            <person name="Ma J."/>
        </authorList>
    </citation>
    <scope>NUCLEOTIDE SEQUENCE [LARGE SCALE GENOMIC DNA]</scope>
    <source>
        <strain evidence="2">CGMCC 1.12192</strain>
    </source>
</reference>